<feature type="binding site" evidence="7">
    <location>
        <position position="230"/>
    </location>
    <ligand>
        <name>L-glutamate</name>
        <dbReference type="ChEBI" id="CHEBI:29985"/>
    </ligand>
</feature>
<feature type="binding site" evidence="7">
    <location>
        <begin position="42"/>
        <end position="46"/>
    </location>
    <ligand>
        <name>L-glutamate</name>
        <dbReference type="ChEBI" id="CHEBI:29985"/>
    </ligand>
</feature>
<protein>
    <recommendedName>
        <fullName evidence="7">Glutamyl-Q tRNA(Asp) synthetase</fullName>
        <shortName evidence="7">Glu-Q-RSs</shortName>
        <ecNumber evidence="7">6.1.1.-</ecNumber>
    </recommendedName>
</protein>
<evidence type="ECO:0000256" key="3">
    <source>
        <dbReference type="ARBA" id="ARBA00022741"/>
    </source>
</evidence>
<dbReference type="NCBIfam" id="NF004313">
    <property type="entry name" value="PRK05710.1-2"/>
    <property type="match status" value="1"/>
</dbReference>
<keyword evidence="5 7" id="KW-0067">ATP-binding</keyword>
<dbReference type="SUPFAM" id="SSF52374">
    <property type="entry name" value="Nucleotidylyl transferase"/>
    <property type="match status" value="1"/>
</dbReference>
<keyword evidence="2 7" id="KW-0479">Metal-binding</keyword>
<dbReference type="PANTHER" id="PTHR43311">
    <property type="entry name" value="GLUTAMATE--TRNA LIGASE"/>
    <property type="match status" value="1"/>
</dbReference>
<dbReference type="HOGENOM" id="CLU_015768_0_1_6"/>
<accession>W0E2J6</accession>
<dbReference type="NCBIfam" id="TIGR03838">
    <property type="entry name" value="queuosine_YadB"/>
    <property type="match status" value="1"/>
</dbReference>
<dbReference type="Proteomes" id="UP000005275">
    <property type="component" value="Chromosome"/>
</dbReference>
<reference evidence="10 11" key="1">
    <citation type="submission" date="2013-12" db="EMBL/GenBank/DDBJ databases">
        <authorList>
            <consortium name="DOE Joint Genome Institute"/>
            <person name="Bryant D.A."/>
            <person name="Huntemann M."/>
            <person name="Han J."/>
            <person name="Chen A."/>
            <person name="Kyrpides N."/>
            <person name="Mavromatis K."/>
            <person name="Markowitz V."/>
            <person name="Palaniappan K."/>
            <person name="Ivanova N."/>
            <person name="Schaumberg A."/>
            <person name="Pati A."/>
            <person name="Liolios K."/>
            <person name="Nordberg H.P."/>
            <person name="Cantor M.N."/>
            <person name="Hua S.X."/>
            <person name="Woyke T."/>
        </authorList>
    </citation>
    <scope>NUCLEOTIDE SEQUENCE [LARGE SCALE GENOMIC DNA]</scope>
    <source>
        <strain evidence="10 11">984</strain>
    </source>
</reference>
<evidence type="ECO:0000256" key="4">
    <source>
        <dbReference type="ARBA" id="ARBA00022833"/>
    </source>
</evidence>
<dbReference type="EC" id="6.1.1.-" evidence="7"/>
<feature type="short sequence motif" description="'HIGH' region" evidence="7">
    <location>
        <begin position="45"/>
        <end position="55"/>
    </location>
</feature>
<dbReference type="HAMAP" id="MF_01428">
    <property type="entry name" value="Glu_Q_tRNA_synth"/>
    <property type="match status" value="1"/>
</dbReference>
<feature type="binding site" evidence="7">
    <location>
        <position position="212"/>
    </location>
    <ligand>
        <name>L-glutamate</name>
        <dbReference type="ChEBI" id="CHEBI:29985"/>
    </ligand>
</feature>
<dbReference type="GO" id="GO:0006424">
    <property type="term" value="P:glutamyl-tRNA aminoacylation"/>
    <property type="evidence" value="ECO:0007669"/>
    <property type="project" value="InterPro"/>
</dbReference>
<keyword evidence="8" id="KW-0648">Protein biosynthesis</keyword>
<dbReference type="KEGG" id="mpur:MARPU_14810"/>
<sequence length="333" mass="36814">MRRRDRHPPARGPADGHALHRLQDARRDPRASARLITGYRGRFAPSPTGPLHFGSLVTAVASHADARAHGGEWLVRIEDLDRPREVAGAARAILDTLAAFGMRHDGPVCYQHDRLTAYDAALARLAARGLTYPCGCSRAEIAHRAARGDEGPIYPGTCRAGLPPGRAPRTIRMRTDSIPVEFDDRVFGPCTQNLEQAVGDFVLHRADAIHAYQLAVVVDDAWQGIDQVVRGADLLDSTPRQIWLQRALNLPQPRYAHVPLVLDPEGRKLSKRLAAAPVDPADPLPALHRAWAFLGQPPPPPHCTLQRFWEHATAHWRIERVPQTRRAPLPADQ</sequence>
<feature type="binding site" evidence="7">
    <location>
        <position position="154"/>
    </location>
    <ligand>
        <name>Zn(2+)</name>
        <dbReference type="ChEBI" id="CHEBI:29105"/>
    </ligand>
</feature>
<dbReference type="GO" id="GO:0006400">
    <property type="term" value="P:tRNA modification"/>
    <property type="evidence" value="ECO:0007669"/>
    <property type="project" value="InterPro"/>
</dbReference>
<evidence type="ECO:0000259" key="9">
    <source>
        <dbReference type="Pfam" id="PF00749"/>
    </source>
</evidence>
<keyword evidence="3 7" id="KW-0547">Nucleotide-binding</keyword>
<dbReference type="Pfam" id="PF00749">
    <property type="entry name" value="tRNA-synt_1c"/>
    <property type="match status" value="1"/>
</dbReference>
<dbReference type="PRINTS" id="PR00987">
    <property type="entry name" value="TRNASYNTHGLU"/>
</dbReference>
<dbReference type="Gene3D" id="3.40.50.620">
    <property type="entry name" value="HUPs"/>
    <property type="match status" value="1"/>
</dbReference>
<gene>
    <name evidence="7" type="primary">gluQ</name>
    <name evidence="10" type="ORF">MARPU_14810</name>
</gene>
<evidence type="ECO:0000313" key="10">
    <source>
        <dbReference type="EMBL" id="AHF04972.1"/>
    </source>
</evidence>
<feature type="binding site" evidence="7">
    <location>
        <position position="136"/>
    </location>
    <ligand>
        <name>Zn(2+)</name>
        <dbReference type="ChEBI" id="CHEBI:29105"/>
    </ligand>
</feature>
<dbReference type="GO" id="GO:0004818">
    <property type="term" value="F:glutamate-tRNA ligase activity"/>
    <property type="evidence" value="ECO:0007669"/>
    <property type="project" value="TreeGrafter"/>
</dbReference>
<organism evidence="10 11">
    <name type="scientific">Marichromatium purpuratum 984</name>
    <dbReference type="NCBI Taxonomy" id="765910"/>
    <lineage>
        <taxon>Bacteria</taxon>
        <taxon>Pseudomonadati</taxon>
        <taxon>Pseudomonadota</taxon>
        <taxon>Gammaproteobacteria</taxon>
        <taxon>Chromatiales</taxon>
        <taxon>Chromatiaceae</taxon>
        <taxon>Marichromatium</taxon>
    </lineage>
</organism>
<comment type="cofactor">
    <cofactor evidence="7">
        <name>Zn(2+)</name>
        <dbReference type="ChEBI" id="CHEBI:29105"/>
    </cofactor>
    <text evidence="7">Binds 1 zinc ion per subunit.</text>
</comment>
<dbReference type="InterPro" id="IPR022380">
    <property type="entry name" value="Glu-Q_tRNA(Asp)_Synthase"/>
</dbReference>
<feature type="binding site" evidence="7">
    <location>
        <position position="158"/>
    </location>
    <ligand>
        <name>Zn(2+)</name>
        <dbReference type="ChEBI" id="CHEBI:29105"/>
    </ligand>
</feature>
<dbReference type="NCBIfam" id="NF004314">
    <property type="entry name" value="PRK05710.1-3"/>
    <property type="match status" value="1"/>
</dbReference>
<evidence type="ECO:0000256" key="1">
    <source>
        <dbReference type="ARBA" id="ARBA00022598"/>
    </source>
</evidence>
<keyword evidence="11" id="KW-1185">Reference proteome</keyword>
<dbReference type="GO" id="GO:0005524">
    <property type="term" value="F:ATP binding"/>
    <property type="evidence" value="ECO:0007669"/>
    <property type="project" value="UniProtKB-KW"/>
</dbReference>
<dbReference type="AlphaFoldDB" id="W0E2J6"/>
<dbReference type="eggNOG" id="COG0008">
    <property type="taxonomic scope" value="Bacteria"/>
</dbReference>
<dbReference type="GO" id="GO:0008270">
    <property type="term" value="F:zinc ion binding"/>
    <property type="evidence" value="ECO:0007669"/>
    <property type="project" value="UniProtKB-UniRule"/>
</dbReference>
<dbReference type="InterPro" id="IPR049940">
    <property type="entry name" value="GluQ/Sye"/>
</dbReference>
<comment type="function">
    <text evidence="7">Catalyzes the tRNA-independent activation of glutamate in presence of ATP and the subsequent transfer of glutamate onto a tRNA(Asp). Glutamate is transferred on the 2-amino-5-(4,5-dihydroxy-2-cyclopenten-1-yl) moiety of the queuosine in the wobble position of the QUC anticodon.</text>
</comment>
<evidence type="ECO:0000313" key="11">
    <source>
        <dbReference type="Proteomes" id="UP000005275"/>
    </source>
</evidence>
<evidence type="ECO:0000256" key="8">
    <source>
        <dbReference type="RuleBase" id="RU363037"/>
    </source>
</evidence>
<comment type="similarity">
    <text evidence="7">Belongs to the class-I aminoacyl-tRNA synthetase family. GluQ subfamily.</text>
</comment>
<evidence type="ECO:0000256" key="5">
    <source>
        <dbReference type="ARBA" id="ARBA00022840"/>
    </source>
</evidence>
<evidence type="ECO:0000256" key="2">
    <source>
        <dbReference type="ARBA" id="ARBA00022723"/>
    </source>
</evidence>
<feature type="binding site" evidence="7">
    <location>
        <position position="271"/>
    </location>
    <ligand>
        <name>ATP</name>
        <dbReference type="ChEBI" id="CHEBI:30616"/>
    </ligand>
</feature>
<feature type="short sequence motif" description="'KMSKS' region" evidence="7">
    <location>
        <begin position="268"/>
        <end position="272"/>
    </location>
</feature>
<keyword evidence="1 7" id="KW-0436">Ligase</keyword>
<name>W0E2J6_MARPU</name>
<feature type="binding site" evidence="7">
    <location>
        <position position="134"/>
    </location>
    <ligand>
        <name>Zn(2+)</name>
        <dbReference type="ChEBI" id="CHEBI:29105"/>
    </ligand>
</feature>
<dbReference type="EMBL" id="CP007031">
    <property type="protein sequence ID" value="AHF04972.1"/>
    <property type="molecule type" value="Genomic_DNA"/>
</dbReference>
<evidence type="ECO:0000256" key="6">
    <source>
        <dbReference type="ARBA" id="ARBA00023146"/>
    </source>
</evidence>
<evidence type="ECO:0000256" key="7">
    <source>
        <dbReference type="HAMAP-Rule" id="MF_01428"/>
    </source>
</evidence>
<keyword evidence="4 7" id="KW-0862">Zinc</keyword>
<feature type="domain" description="Glutamyl/glutaminyl-tRNA synthetase class Ib catalytic" evidence="9">
    <location>
        <begin position="40"/>
        <end position="275"/>
    </location>
</feature>
<dbReference type="InterPro" id="IPR000924">
    <property type="entry name" value="Glu/Gln-tRNA-synth"/>
</dbReference>
<dbReference type="InterPro" id="IPR014729">
    <property type="entry name" value="Rossmann-like_a/b/a_fold"/>
</dbReference>
<dbReference type="PANTHER" id="PTHR43311:SF1">
    <property type="entry name" value="GLUTAMYL-Q TRNA(ASP) SYNTHETASE"/>
    <property type="match status" value="1"/>
</dbReference>
<dbReference type="InterPro" id="IPR020058">
    <property type="entry name" value="Glu/Gln-tRNA-synth_Ib_cat-dom"/>
</dbReference>
<dbReference type="GO" id="GO:0005829">
    <property type="term" value="C:cytosol"/>
    <property type="evidence" value="ECO:0007669"/>
    <property type="project" value="TreeGrafter"/>
</dbReference>
<dbReference type="STRING" id="765910.MARPU_14810"/>
<proteinExistence type="inferred from homology"/>
<feature type="binding site" evidence="7">
    <location>
        <position position="78"/>
    </location>
    <ligand>
        <name>L-glutamate</name>
        <dbReference type="ChEBI" id="CHEBI:29985"/>
    </ligand>
</feature>
<keyword evidence="6 7" id="KW-0030">Aminoacyl-tRNA synthetase</keyword>